<accession>A0ACB8DFE9</accession>
<name>A0ACB8DFE9_DERSI</name>
<proteinExistence type="predicted"/>
<reference evidence="1" key="1">
    <citation type="submission" date="2020-05" db="EMBL/GenBank/DDBJ databases">
        <title>Large-scale comparative analyses of tick genomes elucidate their genetic diversity and vector capacities.</title>
        <authorList>
            <person name="Jia N."/>
            <person name="Wang J."/>
            <person name="Shi W."/>
            <person name="Du L."/>
            <person name="Sun Y."/>
            <person name="Zhan W."/>
            <person name="Jiang J."/>
            <person name="Wang Q."/>
            <person name="Zhang B."/>
            <person name="Ji P."/>
            <person name="Sakyi L.B."/>
            <person name="Cui X."/>
            <person name="Yuan T."/>
            <person name="Jiang B."/>
            <person name="Yang W."/>
            <person name="Lam T.T.-Y."/>
            <person name="Chang Q."/>
            <person name="Ding S."/>
            <person name="Wang X."/>
            <person name="Zhu J."/>
            <person name="Ruan X."/>
            <person name="Zhao L."/>
            <person name="Wei J."/>
            <person name="Que T."/>
            <person name="Du C."/>
            <person name="Cheng J."/>
            <person name="Dai P."/>
            <person name="Han X."/>
            <person name="Huang E."/>
            <person name="Gao Y."/>
            <person name="Liu J."/>
            <person name="Shao H."/>
            <person name="Ye R."/>
            <person name="Li L."/>
            <person name="Wei W."/>
            <person name="Wang X."/>
            <person name="Wang C."/>
            <person name="Yang T."/>
            <person name="Huo Q."/>
            <person name="Li W."/>
            <person name="Guo W."/>
            <person name="Chen H."/>
            <person name="Zhou L."/>
            <person name="Ni X."/>
            <person name="Tian J."/>
            <person name="Zhou Y."/>
            <person name="Sheng Y."/>
            <person name="Liu T."/>
            <person name="Pan Y."/>
            <person name="Xia L."/>
            <person name="Li J."/>
            <person name="Zhao F."/>
            <person name="Cao W."/>
        </authorList>
    </citation>
    <scope>NUCLEOTIDE SEQUENCE</scope>
    <source>
        <strain evidence="1">Dsil-2018</strain>
    </source>
</reference>
<comment type="caution">
    <text evidence="1">The sequence shown here is derived from an EMBL/GenBank/DDBJ whole genome shotgun (WGS) entry which is preliminary data.</text>
</comment>
<dbReference type="Proteomes" id="UP000821865">
    <property type="component" value="Chromosome 2"/>
</dbReference>
<sequence>MGVLLASPQRMASFEANPTTACVSCSRFRDRAIEACFSYKPNDKTIPLEFAHDIFYREGKNPKGNATYTPRLLIADLRGSLGNLKTTGCLYDPPPSSANEAIAWSGKVTIHKAEPETKVPSGSRDKDVQWFPADQDKDVCRVGPTHQSSRQVESKKEPVQLWSEFLSVQLHPRTIHLTTRYLHNNPDDPFDLFGIGNQCVEDHEWRNSFMDDVRWFAEDCDSLQAFNILLDGHNGFTGLTSSLLEILRDDYPNKSFFCWPLFQPLYNSINEGRVAVDMAHRHFNTVMCYHSLNKLSSAFCPLSVSSSHFQPLLRDFKHLKFAGDLLPYDTSGVLGLVLDNFMCALKLKSQPLEMPELIGQLCSPSKKLCALGMGLPLGLGELQLLADWTQGSSLVMLTPGACNPAPSAMNLAVVRGCTTNMVSKSPRRVQDPSEVLWRFAERICEGSLTWLRQVENPSRIGSYGFPDIFGPFVTSTGLISCQARGAQTGVDHVPSVTCLQNGLAASDVVSEVVQRGRQLDLGRFHRCVVAGTEPDLYREALHSVQELGSS</sequence>
<evidence type="ECO:0000313" key="2">
    <source>
        <dbReference type="Proteomes" id="UP000821865"/>
    </source>
</evidence>
<keyword evidence="2" id="KW-1185">Reference proteome</keyword>
<gene>
    <name evidence="1" type="ORF">HPB49_018658</name>
</gene>
<protein>
    <submittedName>
        <fullName evidence="1">Uncharacterized protein</fullName>
    </submittedName>
</protein>
<evidence type="ECO:0000313" key="1">
    <source>
        <dbReference type="EMBL" id="KAH7966697.1"/>
    </source>
</evidence>
<dbReference type="EMBL" id="CM023471">
    <property type="protein sequence ID" value="KAH7966697.1"/>
    <property type="molecule type" value="Genomic_DNA"/>
</dbReference>
<organism evidence="1 2">
    <name type="scientific">Dermacentor silvarum</name>
    <name type="common">Tick</name>
    <dbReference type="NCBI Taxonomy" id="543639"/>
    <lineage>
        <taxon>Eukaryota</taxon>
        <taxon>Metazoa</taxon>
        <taxon>Ecdysozoa</taxon>
        <taxon>Arthropoda</taxon>
        <taxon>Chelicerata</taxon>
        <taxon>Arachnida</taxon>
        <taxon>Acari</taxon>
        <taxon>Parasitiformes</taxon>
        <taxon>Ixodida</taxon>
        <taxon>Ixodoidea</taxon>
        <taxon>Ixodidae</taxon>
        <taxon>Rhipicephalinae</taxon>
        <taxon>Dermacentor</taxon>
    </lineage>
</organism>